<feature type="domain" description="DZIP3-like HEPN" evidence="2">
    <location>
        <begin position="40"/>
        <end position="140"/>
    </location>
</feature>
<name>A0A6J8DRL9_MYTCO</name>
<evidence type="ECO:0000313" key="3">
    <source>
        <dbReference type="EMBL" id="CAC5410141.1"/>
    </source>
</evidence>
<feature type="region of interest" description="Disordered" evidence="1">
    <location>
        <begin position="234"/>
        <end position="263"/>
    </location>
</feature>
<sequence>MAAISKREDRFIRLKRMLDLGTEALRNILDTKLFPPAKLQEKLKDLEPSISRQDRNILYPRGGDPVKSCDMDLTALVCVFRNLVLEKPIFGYDCLPKDDDKSFQADVIRLNIFRNKLSHTEYPRLEEHEHRKILQTLIEVGLSYGAHKVRCTYCRLFPQENTVKLSSSQVIPVSDSKVSKTKIERSDSSRSYPEHNFDVINKMRTMRVWQQVGRESSSNFQFSNCFQNHRNLSMMHSTPSFPRDQTNNISNTSVQNVSQSDVN</sequence>
<reference evidence="3 4" key="1">
    <citation type="submission" date="2020-06" db="EMBL/GenBank/DDBJ databases">
        <authorList>
            <person name="Li R."/>
            <person name="Bekaert M."/>
        </authorList>
    </citation>
    <scope>NUCLEOTIDE SEQUENCE [LARGE SCALE GENOMIC DNA]</scope>
    <source>
        <strain evidence="4">wild</strain>
    </source>
</reference>
<evidence type="ECO:0000256" key="1">
    <source>
        <dbReference type="SAM" id="MobiDB-lite"/>
    </source>
</evidence>
<dbReference type="Pfam" id="PF18738">
    <property type="entry name" value="HEPN_DZIP3"/>
    <property type="match status" value="1"/>
</dbReference>
<keyword evidence="4" id="KW-1185">Reference proteome</keyword>
<evidence type="ECO:0000259" key="2">
    <source>
        <dbReference type="Pfam" id="PF18738"/>
    </source>
</evidence>
<protein>
    <recommendedName>
        <fullName evidence="2">DZIP3-like HEPN domain-containing protein</fullName>
    </recommendedName>
</protein>
<dbReference type="InterPro" id="IPR041249">
    <property type="entry name" value="HEPN_DZIP3"/>
</dbReference>
<gene>
    <name evidence="3" type="ORF">MCOR_43345</name>
</gene>
<proteinExistence type="predicted"/>
<evidence type="ECO:0000313" key="4">
    <source>
        <dbReference type="Proteomes" id="UP000507470"/>
    </source>
</evidence>
<dbReference type="Proteomes" id="UP000507470">
    <property type="component" value="Unassembled WGS sequence"/>
</dbReference>
<organism evidence="3 4">
    <name type="scientific">Mytilus coruscus</name>
    <name type="common">Sea mussel</name>
    <dbReference type="NCBI Taxonomy" id="42192"/>
    <lineage>
        <taxon>Eukaryota</taxon>
        <taxon>Metazoa</taxon>
        <taxon>Spiralia</taxon>
        <taxon>Lophotrochozoa</taxon>
        <taxon>Mollusca</taxon>
        <taxon>Bivalvia</taxon>
        <taxon>Autobranchia</taxon>
        <taxon>Pteriomorphia</taxon>
        <taxon>Mytilida</taxon>
        <taxon>Mytiloidea</taxon>
        <taxon>Mytilidae</taxon>
        <taxon>Mytilinae</taxon>
        <taxon>Mytilus</taxon>
    </lineage>
</organism>
<accession>A0A6J8DRL9</accession>
<dbReference type="AlphaFoldDB" id="A0A6J8DRL9"/>
<dbReference type="OrthoDB" id="5978864at2759"/>
<dbReference type="EMBL" id="CACVKT020007709">
    <property type="protein sequence ID" value="CAC5410141.1"/>
    <property type="molecule type" value="Genomic_DNA"/>
</dbReference>